<dbReference type="EMBL" id="WKKV01000014">
    <property type="protein sequence ID" value="MSE04007.1"/>
    <property type="molecule type" value="Genomic_DNA"/>
</dbReference>
<reference evidence="6" key="1">
    <citation type="submission" date="2019-11" db="EMBL/GenBank/DDBJ databases">
        <title>Draft Genome Sequence of Plant Growth-Promoting Rhizosphere-Associated Bacteria.</title>
        <authorList>
            <person name="Vasilyev I.Y."/>
            <person name="Radchenko V."/>
            <person name="Ilnitskaya E.V."/>
        </authorList>
    </citation>
    <scope>NUCLEOTIDE SEQUENCE</scope>
    <source>
        <strain evidence="6">VRA_517_n</strain>
    </source>
</reference>
<comment type="subunit">
    <text evidence="2">Heterodimer of SbcC and SbcD.</text>
</comment>
<gene>
    <name evidence="6" type="ORF">GKC39_18365</name>
</gene>
<feature type="coiled-coil region" evidence="4">
    <location>
        <begin position="453"/>
        <end position="532"/>
    </location>
</feature>
<dbReference type="InterPro" id="IPR027417">
    <property type="entry name" value="P-loop_NTPase"/>
</dbReference>
<evidence type="ECO:0000256" key="3">
    <source>
        <dbReference type="ARBA" id="ARBA00013368"/>
    </source>
</evidence>
<accession>A0A6A8LMR7</accession>
<feature type="coiled-coil region" evidence="4">
    <location>
        <begin position="402"/>
        <end position="429"/>
    </location>
</feature>
<organism evidence="6">
    <name type="scientific">Bacillus velezensis</name>
    <dbReference type="NCBI Taxonomy" id="492670"/>
    <lineage>
        <taxon>Bacteria</taxon>
        <taxon>Bacillati</taxon>
        <taxon>Bacillota</taxon>
        <taxon>Bacilli</taxon>
        <taxon>Bacillales</taxon>
        <taxon>Bacillaceae</taxon>
        <taxon>Bacillus</taxon>
        <taxon>Bacillus amyloliquefaciens group</taxon>
    </lineage>
</organism>
<feature type="coiled-coil region" evidence="4">
    <location>
        <begin position="238"/>
        <end position="345"/>
    </location>
</feature>
<dbReference type="RefSeq" id="WP_154303252.1">
    <property type="nucleotide sequence ID" value="NZ_WKKV01000014.1"/>
</dbReference>
<dbReference type="Gene3D" id="3.40.50.300">
    <property type="entry name" value="P-loop containing nucleotide triphosphate hydrolases"/>
    <property type="match status" value="1"/>
</dbReference>
<feature type="region of interest" description="Disordered" evidence="5">
    <location>
        <begin position="380"/>
        <end position="402"/>
    </location>
</feature>
<evidence type="ECO:0000256" key="4">
    <source>
        <dbReference type="SAM" id="Coils"/>
    </source>
</evidence>
<evidence type="ECO:0000313" key="6">
    <source>
        <dbReference type="EMBL" id="MSE04007.1"/>
    </source>
</evidence>
<dbReference type="GO" id="GO:0016887">
    <property type="term" value="F:ATP hydrolysis activity"/>
    <property type="evidence" value="ECO:0007669"/>
    <property type="project" value="InterPro"/>
</dbReference>
<evidence type="ECO:0000256" key="2">
    <source>
        <dbReference type="ARBA" id="ARBA00011322"/>
    </source>
</evidence>
<dbReference type="PANTHER" id="PTHR32114:SF2">
    <property type="entry name" value="ABC TRANSPORTER ABCH.3"/>
    <property type="match status" value="1"/>
</dbReference>
<keyword evidence="4" id="KW-0175">Coiled coil</keyword>
<evidence type="ECO:0000256" key="5">
    <source>
        <dbReference type="SAM" id="MobiDB-lite"/>
    </source>
</evidence>
<sequence length="662" mass="75986">MKKEMKLLKLELLNFKGVKQFTLDTQGENAKVYGDNATGKTTLFDAFIWLLFDKDSQNKKDFQIKTLTKENEPVSGLNHEVTGVFVIDGSHLTLKKVYSEKWTRKRGSSQAVFSGHTTDYFIDGVPAKKKEFNDRVNGIISEDIFRLVTSPSFFNEQMKWQDRRKILLEICGDITQEEVFQANPSVKALESILNKRSIEDHRKVITAKQAEINKELKAIPVRIDEALRSVEDISDLNEQELNDEINCLQNDIDLLDDQLQSARNGEAISEKRNAILHIENELQEMKNAHQEKEYSNIRALKEKLFSVKNKLEEISLEIKSNTRQLSLEKDNQERLTAEIQSLRQNWLDKNEETFDQHQTECPTCGQALPPEQVEQAKENFNSHKSSELEKINERGKSRSEELRRSEGIIAEIESAAQKLQKDYESKSEEWSQLDTEIKAAESNMSDITTDVAYKKKQSEIDSIRKQIEQLESSKNEAIQLIKDDINGKKQEMLLLQKDLAKISHSKKVNKRIMQLEEEQKGLAEEYEGLQHQLYLTEEFVRTKVDLLEEKINNKFKFARFKLFKSQVNGGLEETCETLYEGIPYSSGLNNAARINVGLDIINTLNEHYGISAPIFVDNSEAVTKLIDTNSQILSLIVSEKDKQLRIELEDSSLIPVDCEVSA</sequence>
<dbReference type="AlphaFoldDB" id="A0A6A8LMR7"/>
<protein>
    <recommendedName>
        <fullName evidence="3">Nuclease SbcCD subunit C</fullName>
    </recommendedName>
</protein>
<evidence type="ECO:0000256" key="1">
    <source>
        <dbReference type="ARBA" id="ARBA00006930"/>
    </source>
</evidence>
<dbReference type="SUPFAM" id="SSF52540">
    <property type="entry name" value="P-loop containing nucleoside triphosphate hydrolases"/>
    <property type="match status" value="1"/>
</dbReference>
<dbReference type="Gene3D" id="1.10.287.1490">
    <property type="match status" value="1"/>
</dbReference>
<dbReference type="GO" id="GO:0006302">
    <property type="term" value="P:double-strand break repair"/>
    <property type="evidence" value="ECO:0007669"/>
    <property type="project" value="InterPro"/>
</dbReference>
<name>A0A6A8LMR7_BACVE</name>
<comment type="caution">
    <text evidence="6">The sequence shown here is derived from an EMBL/GenBank/DDBJ whole genome shotgun (WGS) entry which is preliminary data.</text>
</comment>
<dbReference type="PANTHER" id="PTHR32114">
    <property type="entry name" value="ABC TRANSPORTER ABCH.3"/>
    <property type="match status" value="1"/>
</dbReference>
<comment type="similarity">
    <text evidence="1">Belongs to the SMC family. SbcC subfamily.</text>
</comment>
<proteinExistence type="inferred from homology"/>